<gene>
    <name evidence="3" type="ORF">OCA8868_03035</name>
</gene>
<dbReference type="RefSeq" id="WP_093997386.1">
    <property type="nucleotide sequence ID" value="NZ_FXYD01000005.1"/>
</dbReference>
<dbReference type="Pfam" id="PF12450">
    <property type="entry name" value="vWF_A"/>
    <property type="match status" value="1"/>
</dbReference>
<dbReference type="Pfam" id="PF00092">
    <property type="entry name" value="VWA"/>
    <property type="match status" value="1"/>
</dbReference>
<organism evidence="3 4">
    <name type="scientific">Octadecabacter ascidiaceicola</name>
    <dbReference type="NCBI Taxonomy" id="1655543"/>
    <lineage>
        <taxon>Bacteria</taxon>
        <taxon>Pseudomonadati</taxon>
        <taxon>Pseudomonadota</taxon>
        <taxon>Alphaproteobacteria</taxon>
        <taxon>Rhodobacterales</taxon>
        <taxon>Roseobacteraceae</taxon>
        <taxon>Octadecabacter</taxon>
    </lineage>
</organism>
<keyword evidence="4" id="KW-1185">Reference proteome</keyword>
<sequence length="702" mass="75306">MSDEFNLDDLKSAMDDATPAPNAQRRAENIALAQKNFADLQGSRDPARLTPRPTKWTGVKDMLSKLTSRGGLTVTTAIVACGFMIGTPQGRDILNISTTAKVAAPETLPVDDAEIGSVSIEPAQAEEAELVVDLLDRIEPTADMALEASSTFSTVDEDAPVVAQTRPEPRTEGLAVRVQEESIAQESVVRGAVQQAAPQMVAPESSSAPLRSLEQTPVGGLFFGSTDMAADEVWMQPSTPNTETFANEAPNPLKITTEEPVSTFSIDVDTAAYSLVRSSLTRGQLPSPDAVRIEELINYFPYAYAAPEGDAPFQPTVNVFETPWNANTQLVHIGIQGEMPAVEDRPPLNLVFLIDTSGSMDSADKLPLLRQSFRLMLDNLRPEDEVAIVTYAGSTSIALEPTQASDRTAILKALNDLRAGGSTNGQGGIEAAYTMAETMTDDGDVSRVILATDGDFNVGLSDPRGLETYIEDKRDSGTYLSVLGFGRGNLQDATMQSLAQNGNGTAAYIDTLSEAQKVLVDNLTGALFPIANDVKIQVEFNPATVAEYRLIGYETRALNREDFNNDAVDAGELGAGHTVTAIYEITPVGSPAQLSDPLRYQAAETTSTSDELGFLRLRYKAPGEDTSQLIETPFSSTGTPGTEALFAASIAGFGQLMRDDTYLNDWGWDDAIALANANRGDDQFGYRTEAVQLMRLAQSLSN</sequence>
<dbReference type="InterPro" id="IPR051266">
    <property type="entry name" value="CLCR"/>
</dbReference>
<evidence type="ECO:0000313" key="4">
    <source>
        <dbReference type="Proteomes" id="UP000203464"/>
    </source>
</evidence>
<dbReference type="Proteomes" id="UP000203464">
    <property type="component" value="Unassembled WGS sequence"/>
</dbReference>
<feature type="region of interest" description="Disordered" evidence="1">
    <location>
        <begin position="1"/>
        <end position="25"/>
    </location>
</feature>
<dbReference type="PANTHER" id="PTHR10579:SF43">
    <property type="entry name" value="ZINC FINGER (C3HC4-TYPE RING FINGER) FAMILY PROTEIN"/>
    <property type="match status" value="1"/>
</dbReference>
<dbReference type="EMBL" id="FXYD01000005">
    <property type="protein sequence ID" value="SMX43766.1"/>
    <property type="molecule type" value="Genomic_DNA"/>
</dbReference>
<protein>
    <submittedName>
        <fullName evidence="3">von Willebrand factor</fullName>
    </submittedName>
</protein>
<feature type="domain" description="VWFA" evidence="2">
    <location>
        <begin position="349"/>
        <end position="527"/>
    </location>
</feature>
<dbReference type="CDD" id="cd01465">
    <property type="entry name" value="vWA_subgroup"/>
    <property type="match status" value="1"/>
</dbReference>
<proteinExistence type="predicted"/>
<dbReference type="AlphaFoldDB" id="A0A238KP15"/>
<dbReference type="InterPro" id="IPR036465">
    <property type="entry name" value="vWFA_dom_sf"/>
</dbReference>
<dbReference type="InterPro" id="IPR021908">
    <property type="entry name" value="YfbK_C"/>
</dbReference>
<accession>A0A238KP15</accession>
<reference evidence="4" key="1">
    <citation type="submission" date="2017-05" db="EMBL/GenBank/DDBJ databases">
        <authorList>
            <person name="Rodrigo-Torres L."/>
            <person name="Arahal R. D."/>
            <person name="Lucena T."/>
        </authorList>
    </citation>
    <scope>NUCLEOTIDE SEQUENCE [LARGE SCALE GENOMIC DNA]</scope>
    <source>
        <strain evidence="4">CECT 8868</strain>
    </source>
</reference>
<evidence type="ECO:0000259" key="2">
    <source>
        <dbReference type="PROSITE" id="PS50234"/>
    </source>
</evidence>
<name>A0A238KP15_9RHOB</name>
<dbReference type="OrthoDB" id="9805121at2"/>
<evidence type="ECO:0000313" key="3">
    <source>
        <dbReference type="EMBL" id="SMX43766.1"/>
    </source>
</evidence>
<dbReference type="SMART" id="SM00327">
    <property type="entry name" value="VWA"/>
    <property type="match status" value="1"/>
</dbReference>
<dbReference type="InterPro" id="IPR022156">
    <property type="entry name" value="Uncharacterised_YfbK_N"/>
</dbReference>
<evidence type="ECO:0000256" key="1">
    <source>
        <dbReference type="SAM" id="MobiDB-lite"/>
    </source>
</evidence>
<dbReference type="PANTHER" id="PTHR10579">
    <property type="entry name" value="CALCIUM-ACTIVATED CHLORIDE CHANNEL REGULATOR"/>
    <property type="match status" value="1"/>
</dbReference>
<dbReference type="InterPro" id="IPR002035">
    <property type="entry name" value="VWF_A"/>
</dbReference>
<dbReference type="Gene3D" id="3.40.50.410">
    <property type="entry name" value="von Willebrand factor, type A domain"/>
    <property type="match status" value="1"/>
</dbReference>
<dbReference type="SUPFAM" id="SSF53300">
    <property type="entry name" value="vWA-like"/>
    <property type="match status" value="1"/>
</dbReference>
<dbReference type="PROSITE" id="PS50234">
    <property type="entry name" value="VWFA"/>
    <property type="match status" value="1"/>
</dbReference>
<dbReference type="Pfam" id="PF12034">
    <property type="entry name" value="YfbK_C"/>
    <property type="match status" value="1"/>
</dbReference>